<evidence type="ECO:0000259" key="3">
    <source>
        <dbReference type="PROSITE" id="PS51724"/>
    </source>
</evidence>
<feature type="region of interest" description="Disordered" evidence="1">
    <location>
        <begin position="168"/>
        <end position="224"/>
    </location>
</feature>
<evidence type="ECO:0000313" key="4">
    <source>
        <dbReference type="EMBL" id="QJQ04723.1"/>
    </source>
</evidence>
<dbReference type="OrthoDB" id="8563804at2"/>
<dbReference type="GO" id="GO:0032153">
    <property type="term" value="C:cell division site"/>
    <property type="evidence" value="ECO:0007669"/>
    <property type="project" value="TreeGrafter"/>
</dbReference>
<evidence type="ECO:0000256" key="2">
    <source>
        <dbReference type="SAM" id="Phobius"/>
    </source>
</evidence>
<keyword evidence="2" id="KW-1133">Transmembrane helix</keyword>
<dbReference type="AlphaFoldDB" id="A0A6M4A0S6"/>
<evidence type="ECO:0000256" key="1">
    <source>
        <dbReference type="SAM" id="MobiDB-lite"/>
    </source>
</evidence>
<feature type="transmembrane region" description="Helical" evidence="2">
    <location>
        <begin position="65"/>
        <end position="83"/>
    </location>
</feature>
<sequence>MGLLSLFKQKQETSEDTDSGEFRSRSEEESAAARSGKKRKPAQNARKDKADDAALPEKKRARRRLIGALALVLAAVIGLPMLLDSEPKPLPDDISIQIPSKDKPLPASAAVAAHPTGAAVDERKVNSLDAAEEMVDTPVADAKPVIVPALTKLPAVKNNITTPPVPVAAKKESVSTPKAEPKAPLAEAKSVTPANAKTTQKAPHLEARNGSEAKNQTDTSDEASRALSILEGKVPAKAAVKPEMPEKTASAHYVVQVAALASQDKVSELQAKLNAGGVKSYTQKVATTSGEKIRVRLGPFSSKEEADKARAKLEKLGLSGTLVPN</sequence>
<reference evidence="4 5" key="1">
    <citation type="journal article" date="2019" name="Int. J. Syst. Evol. Microbiol.">
        <title>Undibacterium piscinae sp. nov., isolated from Korean shiner intestine.</title>
        <authorList>
            <person name="Lee S.Y."/>
            <person name="Kang W."/>
            <person name="Kim P.S."/>
            <person name="Kim H.S."/>
            <person name="Sung H."/>
            <person name="Shin N.R."/>
            <person name="Whon T.W."/>
            <person name="Yun J.H."/>
            <person name="Lee J.Y."/>
            <person name="Lee J.Y."/>
            <person name="Jung M.J."/>
            <person name="Jeong Y.S."/>
            <person name="Tak E.J."/>
            <person name="Han J.E."/>
            <person name="Hyun D.W."/>
            <person name="Kang M.S."/>
            <person name="Lee K.E."/>
            <person name="Lee B.H."/>
            <person name="Bae J.W."/>
        </authorList>
    </citation>
    <scope>NUCLEOTIDE SEQUENCE [LARGE SCALE GENOMIC DNA]</scope>
    <source>
        <strain evidence="4 5">S11R28</strain>
    </source>
</reference>
<dbReference type="InterPro" id="IPR052521">
    <property type="entry name" value="Cell_div_SPOR-domain"/>
</dbReference>
<dbReference type="PROSITE" id="PS51724">
    <property type="entry name" value="SPOR"/>
    <property type="match status" value="1"/>
</dbReference>
<keyword evidence="2" id="KW-0472">Membrane</keyword>
<dbReference type="PANTHER" id="PTHR38687">
    <property type="entry name" value="CELL DIVISION PROTEIN DEDD-RELATED"/>
    <property type="match status" value="1"/>
</dbReference>
<dbReference type="Proteomes" id="UP000274350">
    <property type="component" value="Chromosome"/>
</dbReference>
<dbReference type="GO" id="GO:0042834">
    <property type="term" value="F:peptidoglycan binding"/>
    <property type="evidence" value="ECO:0007669"/>
    <property type="project" value="InterPro"/>
</dbReference>
<feature type="compositionally biased region" description="Polar residues" evidence="1">
    <location>
        <begin position="192"/>
        <end position="201"/>
    </location>
</feature>
<dbReference type="EMBL" id="CP051152">
    <property type="protein sequence ID" value="QJQ04723.1"/>
    <property type="molecule type" value="Genomic_DNA"/>
</dbReference>
<dbReference type="KEGG" id="upi:EJG51_001375"/>
<dbReference type="InterPro" id="IPR007730">
    <property type="entry name" value="SPOR-like_dom"/>
</dbReference>
<dbReference type="Gene3D" id="3.30.70.1070">
    <property type="entry name" value="Sporulation related repeat"/>
    <property type="match status" value="1"/>
</dbReference>
<feature type="compositionally biased region" description="Basic and acidic residues" evidence="1">
    <location>
        <begin position="45"/>
        <end position="58"/>
    </location>
</feature>
<dbReference type="PANTHER" id="PTHR38687:SF1">
    <property type="entry name" value="CELL DIVISION PROTEIN DEDD"/>
    <property type="match status" value="1"/>
</dbReference>
<proteinExistence type="predicted"/>
<dbReference type="SUPFAM" id="SSF110997">
    <property type="entry name" value="Sporulation related repeat"/>
    <property type="match status" value="1"/>
</dbReference>
<feature type="region of interest" description="Disordered" evidence="1">
    <location>
        <begin position="1"/>
        <end position="59"/>
    </location>
</feature>
<evidence type="ECO:0000313" key="5">
    <source>
        <dbReference type="Proteomes" id="UP000274350"/>
    </source>
</evidence>
<keyword evidence="5" id="KW-1185">Reference proteome</keyword>
<accession>A0A6M4A0S6</accession>
<dbReference type="GO" id="GO:0030428">
    <property type="term" value="C:cell septum"/>
    <property type="evidence" value="ECO:0007669"/>
    <property type="project" value="TreeGrafter"/>
</dbReference>
<dbReference type="GO" id="GO:0032506">
    <property type="term" value="P:cytokinetic process"/>
    <property type="evidence" value="ECO:0007669"/>
    <property type="project" value="TreeGrafter"/>
</dbReference>
<dbReference type="Pfam" id="PF05036">
    <property type="entry name" value="SPOR"/>
    <property type="match status" value="1"/>
</dbReference>
<name>A0A6M4A0S6_9BURK</name>
<gene>
    <name evidence="4" type="ORF">EJG51_001375</name>
</gene>
<dbReference type="InterPro" id="IPR036680">
    <property type="entry name" value="SPOR-like_sf"/>
</dbReference>
<keyword evidence="2" id="KW-0812">Transmembrane</keyword>
<organism evidence="4 5">
    <name type="scientific">Undibacterium piscinae</name>
    <dbReference type="NCBI Taxonomy" id="2495591"/>
    <lineage>
        <taxon>Bacteria</taxon>
        <taxon>Pseudomonadati</taxon>
        <taxon>Pseudomonadota</taxon>
        <taxon>Betaproteobacteria</taxon>
        <taxon>Burkholderiales</taxon>
        <taxon>Oxalobacteraceae</taxon>
        <taxon>Undibacterium</taxon>
    </lineage>
</organism>
<feature type="domain" description="SPOR" evidence="3">
    <location>
        <begin position="247"/>
        <end position="325"/>
    </location>
</feature>
<protein>
    <recommendedName>
        <fullName evidence="3">SPOR domain-containing protein</fullName>
    </recommendedName>
</protein>